<proteinExistence type="predicted"/>
<gene>
    <name evidence="8" type="ORF">LCGC14_2631960</name>
</gene>
<keyword evidence="2" id="KW-0436">Ligase</keyword>
<dbReference type="AlphaFoldDB" id="A0A0F8ZZV3"/>
<reference evidence="8" key="1">
    <citation type="journal article" date="2015" name="Nature">
        <title>Complex archaea that bridge the gap between prokaryotes and eukaryotes.</title>
        <authorList>
            <person name="Spang A."/>
            <person name="Saw J.H."/>
            <person name="Jorgensen S.L."/>
            <person name="Zaremba-Niedzwiedzka K."/>
            <person name="Martijn J."/>
            <person name="Lind A.E."/>
            <person name="van Eijk R."/>
            <person name="Schleper C."/>
            <person name="Guy L."/>
            <person name="Ettema T.J."/>
        </authorList>
    </citation>
    <scope>NUCLEOTIDE SEQUENCE</scope>
</reference>
<dbReference type="InterPro" id="IPR050081">
    <property type="entry name" value="Ile-tRNA_ligase"/>
</dbReference>
<dbReference type="GO" id="GO:0006428">
    <property type="term" value="P:isoleucyl-tRNA aminoacylation"/>
    <property type="evidence" value="ECO:0007669"/>
    <property type="project" value="InterPro"/>
</dbReference>
<evidence type="ECO:0000256" key="6">
    <source>
        <dbReference type="ARBA" id="ARBA00023146"/>
    </source>
</evidence>
<dbReference type="SUPFAM" id="SSF52374">
    <property type="entry name" value="Nucleotidylyl transferase"/>
    <property type="match status" value="1"/>
</dbReference>
<keyword evidence="4" id="KW-0067">ATP-binding</keyword>
<protein>
    <recommendedName>
        <fullName evidence="1">isoleucine--tRNA ligase</fullName>
        <ecNumber evidence="1">6.1.1.5</ecNumber>
    </recommendedName>
</protein>
<dbReference type="GO" id="GO:0002161">
    <property type="term" value="F:aminoacyl-tRNA deacylase activity"/>
    <property type="evidence" value="ECO:0007669"/>
    <property type="project" value="InterPro"/>
</dbReference>
<dbReference type="InterPro" id="IPR002301">
    <property type="entry name" value="Ile-tRNA-ligase"/>
</dbReference>
<dbReference type="InterPro" id="IPR008203">
    <property type="entry name" value="AF2212-like"/>
</dbReference>
<dbReference type="PROSITE" id="PS00178">
    <property type="entry name" value="AA_TRNA_LIGASE_I"/>
    <property type="match status" value="1"/>
</dbReference>
<dbReference type="PRINTS" id="PR00984">
    <property type="entry name" value="TRNASYNTHILE"/>
</dbReference>
<dbReference type="EMBL" id="LAZR01045172">
    <property type="protein sequence ID" value="KKK99517.1"/>
    <property type="molecule type" value="Genomic_DNA"/>
</dbReference>
<keyword evidence="5" id="KW-0648">Protein biosynthesis</keyword>
<evidence type="ECO:0000256" key="2">
    <source>
        <dbReference type="ARBA" id="ARBA00022598"/>
    </source>
</evidence>
<comment type="caution">
    <text evidence="8">The sequence shown here is derived from an EMBL/GenBank/DDBJ whole genome shotgun (WGS) entry which is preliminary data.</text>
</comment>
<evidence type="ECO:0000256" key="3">
    <source>
        <dbReference type="ARBA" id="ARBA00022741"/>
    </source>
</evidence>
<evidence type="ECO:0000256" key="4">
    <source>
        <dbReference type="ARBA" id="ARBA00022840"/>
    </source>
</evidence>
<dbReference type="PANTHER" id="PTHR42765:SF1">
    <property type="entry name" value="ISOLEUCINE--TRNA LIGASE, MITOCHONDRIAL"/>
    <property type="match status" value="1"/>
</dbReference>
<dbReference type="PANTHER" id="PTHR42765">
    <property type="entry name" value="SOLEUCYL-TRNA SYNTHETASE"/>
    <property type="match status" value="1"/>
</dbReference>
<organism evidence="8">
    <name type="scientific">marine sediment metagenome</name>
    <dbReference type="NCBI Taxonomy" id="412755"/>
    <lineage>
        <taxon>unclassified sequences</taxon>
        <taxon>metagenomes</taxon>
        <taxon>ecological metagenomes</taxon>
    </lineage>
</organism>
<dbReference type="Pfam" id="PF00133">
    <property type="entry name" value="tRNA-synt_1"/>
    <property type="match status" value="1"/>
</dbReference>
<dbReference type="Pfam" id="PF01954">
    <property type="entry name" value="AF2212-like"/>
    <property type="match status" value="1"/>
</dbReference>
<evidence type="ECO:0000256" key="1">
    <source>
        <dbReference type="ARBA" id="ARBA00013165"/>
    </source>
</evidence>
<dbReference type="Gene3D" id="3.40.50.620">
    <property type="entry name" value="HUPs"/>
    <property type="match status" value="1"/>
</dbReference>
<evidence type="ECO:0000259" key="7">
    <source>
        <dbReference type="Pfam" id="PF00133"/>
    </source>
</evidence>
<dbReference type="InterPro" id="IPR001412">
    <property type="entry name" value="aa-tRNA-synth_I_CS"/>
</dbReference>
<dbReference type="Gene3D" id="3.90.740.10">
    <property type="entry name" value="Valyl/Leucyl/Isoleucyl-tRNA synthetase, editing domain"/>
    <property type="match status" value="1"/>
</dbReference>
<dbReference type="GO" id="GO:0004822">
    <property type="term" value="F:isoleucine-tRNA ligase activity"/>
    <property type="evidence" value="ECO:0007669"/>
    <property type="project" value="UniProtKB-EC"/>
</dbReference>
<evidence type="ECO:0000256" key="5">
    <source>
        <dbReference type="ARBA" id="ARBA00022917"/>
    </source>
</evidence>
<dbReference type="EC" id="6.1.1.5" evidence="1"/>
<dbReference type="GO" id="GO:0005524">
    <property type="term" value="F:ATP binding"/>
    <property type="evidence" value="ECO:0007669"/>
    <property type="project" value="UniProtKB-KW"/>
</dbReference>
<name>A0A0F8ZZV3_9ZZZZ</name>
<keyword evidence="3" id="KW-0547">Nucleotide-binding</keyword>
<dbReference type="GO" id="GO:0005829">
    <property type="term" value="C:cytosol"/>
    <property type="evidence" value="ECO:0007669"/>
    <property type="project" value="TreeGrafter"/>
</dbReference>
<dbReference type="InterPro" id="IPR014729">
    <property type="entry name" value="Rossmann-like_a/b/a_fold"/>
</dbReference>
<evidence type="ECO:0000313" key="8">
    <source>
        <dbReference type="EMBL" id="KKK99517.1"/>
    </source>
</evidence>
<dbReference type="InterPro" id="IPR009008">
    <property type="entry name" value="Val/Leu/Ile-tRNA-synth_edit"/>
</dbReference>
<keyword evidence="6" id="KW-0030">Aminoacyl-tRNA synthetase</keyword>
<sequence>MIVKAIYEKGVLRPFKKLNLKELEERILQFWKDDDIYSLIRKKEEGRDTWRFIDGPPYTTGSIHLGTAWNKILKDFLIKYKRMRGFKVTDTPGYDTHGLPIEVQMEKELGFKNKQDIQEYGIDKFIKNCKEYAQKNIKIMNEQFKRLGCYFWDWDNPYITFKNSYLEGIWWTLKKAWEKGLLYQFFRPLNCCPRCATALAKHEHDYKNIIDTSLFLKIKSVDMENTYFIIWTTTPWTLVANEAIMANPIAEYAKVKIEDLNEYWILSKASIVHLISGELGYKYKIVEDYLGEDLEGMKYVHPLLEEVPYQKELSKQSETVHSIILSEEYVSASEGVGLVHSAPGHGPEDFEVGVANNIPVFNPVDIRGIYTKD</sequence>
<feature type="domain" description="Aminoacyl-tRNA synthetase class Ia" evidence="7">
    <location>
        <begin position="27"/>
        <end position="229"/>
    </location>
</feature>
<accession>A0A0F8ZZV3</accession>
<dbReference type="InterPro" id="IPR002300">
    <property type="entry name" value="aa-tRNA-synth_Ia"/>
</dbReference>
<dbReference type="SUPFAM" id="SSF50677">
    <property type="entry name" value="ValRS/IleRS/LeuRS editing domain"/>
    <property type="match status" value="1"/>
</dbReference>
<feature type="non-terminal residue" evidence="8">
    <location>
        <position position="373"/>
    </location>
</feature>